<protein>
    <submittedName>
        <fullName evidence="1">Uncharacterized protein</fullName>
    </submittedName>
</protein>
<gene>
    <name evidence="1" type="ORF">AFUS01_LOCUS2752</name>
</gene>
<keyword evidence="2" id="KW-1185">Reference proteome</keyword>
<evidence type="ECO:0000313" key="2">
    <source>
        <dbReference type="Proteomes" id="UP000708208"/>
    </source>
</evidence>
<evidence type="ECO:0000313" key="1">
    <source>
        <dbReference type="EMBL" id="CAG7680574.1"/>
    </source>
</evidence>
<name>A0A8J2J2T5_9HEXA</name>
<dbReference type="AlphaFoldDB" id="A0A8J2J2T5"/>
<comment type="caution">
    <text evidence="1">The sequence shown here is derived from an EMBL/GenBank/DDBJ whole genome shotgun (WGS) entry which is preliminary data.</text>
</comment>
<dbReference type="Proteomes" id="UP000708208">
    <property type="component" value="Unassembled WGS sequence"/>
</dbReference>
<sequence>MKKHFGEKHDKSLRVASSQALVETENYGPQENDLGFLLKDVNHIWLSGDP</sequence>
<dbReference type="EMBL" id="CAJVCH010015922">
    <property type="protein sequence ID" value="CAG7680574.1"/>
    <property type="molecule type" value="Genomic_DNA"/>
</dbReference>
<proteinExistence type="predicted"/>
<reference evidence="1" key="1">
    <citation type="submission" date="2021-06" db="EMBL/GenBank/DDBJ databases">
        <authorList>
            <person name="Hodson N. C."/>
            <person name="Mongue J. A."/>
            <person name="Jaron S. K."/>
        </authorList>
    </citation>
    <scope>NUCLEOTIDE SEQUENCE</scope>
</reference>
<organism evidence="1 2">
    <name type="scientific">Allacma fusca</name>
    <dbReference type="NCBI Taxonomy" id="39272"/>
    <lineage>
        <taxon>Eukaryota</taxon>
        <taxon>Metazoa</taxon>
        <taxon>Ecdysozoa</taxon>
        <taxon>Arthropoda</taxon>
        <taxon>Hexapoda</taxon>
        <taxon>Collembola</taxon>
        <taxon>Symphypleona</taxon>
        <taxon>Sminthuridae</taxon>
        <taxon>Allacma</taxon>
    </lineage>
</organism>
<feature type="non-terminal residue" evidence="1">
    <location>
        <position position="1"/>
    </location>
</feature>
<accession>A0A8J2J2T5</accession>